<evidence type="ECO:0008006" key="4">
    <source>
        <dbReference type="Google" id="ProtNLM"/>
    </source>
</evidence>
<dbReference type="EMBL" id="JAUSVK010000001">
    <property type="protein sequence ID" value="MDQ0395442.1"/>
    <property type="molecule type" value="Genomic_DNA"/>
</dbReference>
<name>A0ABU0FLF5_9HYPH</name>
<keyword evidence="1" id="KW-0472">Membrane</keyword>
<feature type="transmembrane region" description="Helical" evidence="1">
    <location>
        <begin position="274"/>
        <end position="296"/>
    </location>
</feature>
<organism evidence="2 3">
    <name type="scientific">Labrys monachus</name>
    <dbReference type="NCBI Taxonomy" id="217067"/>
    <lineage>
        <taxon>Bacteria</taxon>
        <taxon>Pseudomonadati</taxon>
        <taxon>Pseudomonadota</taxon>
        <taxon>Alphaproteobacteria</taxon>
        <taxon>Hyphomicrobiales</taxon>
        <taxon>Xanthobacteraceae</taxon>
        <taxon>Labrys</taxon>
    </lineage>
</organism>
<keyword evidence="1" id="KW-1133">Transmembrane helix</keyword>
<accession>A0ABU0FLF5</accession>
<sequence length="301" mass="33175">MQRIHLVEAPAVEVKAWHVGFTPAAVVGAVEISSPRRLFAQWTSIDAEAPPALSRAPGEIDRSIAILWMPPGAAPQVEEAWLAAMPAADSGARIVRAGLRTARVVWTDRLAIVHTAEELLEDTLDALIRFTVVERDTAALEAKMASVWTSMDVHASLAHTVPSGDYDKRKAEVNKTTEVVAKMAGVALRVEAALEQLDARLHSSSKRLFAELVLQAGLEDRLEMLAEPIDFAIEHYELINTRMIEAKHFMVSEQQFEADKKQFEIAKKQGTASLVIELVILAVLVADLLLIAYPYITKWSQ</sequence>
<evidence type="ECO:0000313" key="2">
    <source>
        <dbReference type="EMBL" id="MDQ0395442.1"/>
    </source>
</evidence>
<comment type="caution">
    <text evidence="2">The sequence shown here is derived from an EMBL/GenBank/DDBJ whole genome shotgun (WGS) entry which is preliminary data.</text>
</comment>
<evidence type="ECO:0000313" key="3">
    <source>
        <dbReference type="Proteomes" id="UP001237448"/>
    </source>
</evidence>
<gene>
    <name evidence="2" type="ORF">J3R73_005234</name>
</gene>
<proteinExistence type="predicted"/>
<evidence type="ECO:0000256" key="1">
    <source>
        <dbReference type="SAM" id="Phobius"/>
    </source>
</evidence>
<dbReference type="Proteomes" id="UP001237448">
    <property type="component" value="Unassembled WGS sequence"/>
</dbReference>
<dbReference type="RefSeq" id="WP_307434147.1">
    <property type="nucleotide sequence ID" value="NZ_JAUSVK010000001.1"/>
</dbReference>
<keyword evidence="3" id="KW-1185">Reference proteome</keyword>
<protein>
    <recommendedName>
        <fullName evidence="4">DUF155 domain-containing protein</fullName>
    </recommendedName>
</protein>
<reference evidence="2 3" key="1">
    <citation type="submission" date="2023-07" db="EMBL/GenBank/DDBJ databases">
        <title>Genomic Encyclopedia of Type Strains, Phase IV (KMG-IV): sequencing the most valuable type-strain genomes for metagenomic binning, comparative biology and taxonomic classification.</title>
        <authorList>
            <person name="Goeker M."/>
        </authorList>
    </citation>
    <scope>NUCLEOTIDE SEQUENCE [LARGE SCALE GENOMIC DNA]</scope>
    <source>
        <strain evidence="2 3">DSM 5896</strain>
    </source>
</reference>
<keyword evidence="1" id="KW-0812">Transmembrane</keyword>